<feature type="compositionally biased region" description="Low complexity" evidence="1">
    <location>
        <begin position="40"/>
        <end position="52"/>
    </location>
</feature>
<gene>
    <name evidence="2" type="ORF">UFOVP840_41</name>
</gene>
<feature type="compositionally biased region" description="Low complexity" evidence="1">
    <location>
        <begin position="92"/>
        <end position="108"/>
    </location>
</feature>
<evidence type="ECO:0000313" key="2">
    <source>
        <dbReference type="EMBL" id="CAB4166599.1"/>
    </source>
</evidence>
<sequence>MDEPTTSLRDTIAEVVENSAPEPSPAPAGDNPELPLEVGSSESTESPTAAASRSRDENGRFSPKTPKAAPQEPEEAPAEPQALAEEPEGIQPGPKAAPKADPAERAPASWRPNVREHWAALPTEVRAEVARREQEVQRTLQETAEARKYADAINKVVAPYEMFIKAENSNPLQAIDNMMATAARLRTGTGPETAGLIAQLVTQFGVGRFGNQFIEQLDSALAGGQPRQDQTQVAVQQAVQQQLAPVQQFMSQFQQAQQVQRERAQQEAAGEVQTFLSQAEFGEDVREEMADIMELAQKRGRQVSLQDAYRQACLVNPDVRSVLQQRSSLRGAQVANGAAQRARAAAVSVTGSPALAAPKADSTDVRSAIEAAIAANSR</sequence>
<feature type="region of interest" description="Disordered" evidence="1">
    <location>
        <begin position="1"/>
        <end position="115"/>
    </location>
</feature>
<proteinExistence type="predicted"/>
<organism evidence="2">
    <name type="scientific">uncultured Caudovirales phage</name>
    <dbReference type="NCBI Taxonomy" id="2100421"/>
    <lineage>
        <taxon>Viruses</taxon>
        <taxon>Duplodnaviria</taxon>
        <taxon>Heunggongvirae</taxon>
        <taxon>Uroviricota</taxon>
        <taxon>Caudoviricetes</taxon>
        <taxon>Peduoviridae</taxon>
        <taxon>Maltschvirus</taxon>
        <taxon>Maltschvirus maltsch</taxon>
    </lineage>
</organism>
<accession>A0A6J5P449</accession>
<evidence type="ECO:0000256" key="1">
    <source>
        <dbReference type="SAM" id="MobiDB-lite"/>
    </source>
</evidence>
<dbReference type="EMBL" id="LR796785">
    <property type="protein sequence ID" value="CAB4166599.1"/>
    <property type="molecule type" value="Genomic_DNA"/>
</dbReference>
<protein>
    <submittedName>
        <fullName evidence="2">Uncharacterized protein</fullName>
    </submittedName>
</protein>
<reference evidence="2" key="1">
    <citation type="submission" date="2020-04" db="EMBL/GenBank/DDBJ databases">
        <authorList>
            <person name="Chiriac C."/>
            <person name="Salcher M."/>
            <person name="Ghai R."/>
            <person name="Kavagutti S V."/>
        </authorList>
    </citation>
    <scope>NUCLEOTIDE SEQUENCE</scope>
</reference>
<name>A0A6J5P449_9CAUD</name>